<dbReference type="EMBL" id="JACFYJ010000008">
    <property type="protein sequence ID" value="MEI5997078.1"/>
    <property type="molecule type" value="Genomic_DNA"/>
</dbReference>
<dbReference type="InterPro" id="IPR001647">
    <property type="entry name" value="HTH_TetR"/>
</dbReference>
<keyword evidence="2 4" id="KW-0238">DNA-binding</keyword>
<dbReference type="Gene3D" id="1.10.10.60">
    <property type="entry name" value="Homeodomain-like"/>
    <property type="match status" value="1"/>
</dbReference>
<dbReference type="Proteomes" id="UP001386437">
    <property type="component" value="Unassembled WGS sequence"/>
</dbReference>
<accession>A0ABU8INA4</accession>
<evidence type="ECO:0000256" key="1">
    <source>
        <dbReference type="ARBA" id="ARBA00023015"/>
    </source>
</evidence>
<dbReference type="InterPro" id="IPR009057">
    <property type="entry name" value="Homeodomain-like_sf"/>
</dbReference>
<keyword evidence="3" id="KW-0804">Transcription</keyword>
<keyword evidence="1" id="KW-0805">Transcription regulation</keyword>
<dbReference type="PANTHER" id="PTHR30055">
    <property type="entry name" value="HTH-TYPE TRANSCRIPTIONAL REGULATOR RUTR"/>
    <property type="match status" value="1"/>
</dbReference>
<protein>
    <submittedName>
        <fullName evidence="7">TetR/AcrR family transcriptional regulator</fullName>
    </submittedName>
</protein>
<dbReference type="PRINTS" id="PR00455">
    <property type="entry name" value="HTHTETR"/>
</dbReference>
<dbReference type="SUPFAM" id="SSF48498">
    <property type="entry name" value="Tetracyclin repressor-like, C-terminal domain"/>
    <property type="match status" value="1"/>
</dbReference>
<dbReference type="Gene3D" id="1.10.357.10">
    <property type="entry name" value="Tetracycline Repressor, domain 2"/>
    <property type="match status" value="1"/>
</dbReference>
<dbReference type="SUPFAM" id="SSF46689">
    <property type="entry name" value="Homeodomain-like"/>
    <property type="match status" value="1"/>
</dbReference>
<feature type="DNA-binding region" description="H-T-H motif" evidence="4">
    <location>
        <begin position="83"/>
        <end position="102"/>
    </location>
</feature>
<evidence type="ECO:0000256" key="3">
    <source>
        <dbReference type="ARBA" id="ARBA00023163"/>
    </source>
</evidence>
<dbReference type="InterPro" id="IPR004111">
    <property type="entry name" value="Repressor_TetR_C"/>
</dbReference>
<dbReference type="Pfam" id="PF02909">
    <property type="entry name" value="TetR_C_1"/>
    <property type="match status" value="1"/>
</dbReference>
<evidence type="ECO:0000259" key="6">
    <source>
        <dbReference type="PROSITE" id="PS50977"/>
    </source>
</evidence>
<dbReference type="Pfam" id="PF00440">
    <property type="entry name" value="TetR_N"/>
    <property type="match status" value="1"/>
</dbReference>
<evidence type="ECO:0000256" key="2">
    <source>
        <dbReference type="ARBA" id="ARBA00023125"/>
    </source>
</evidence>
<comment type="caution">
    <text evidence="7">The sequence shown here is derived from an EMBL/GenBank/DDBJ whole genome shotgun (WGS) entry which is preliminary data.</text>
</comment>
<sequence length="285" mass="31808">MQARKFAGFPDVSRDCTDCSRVTLVRIHWRELTLSRKEESAAAATAPEKKRRGRAPKDQGLTRERIVEAALALIDAKGYASFSLRDVARELGVYPTAIYWHVPSRDELLVEVIAVALGDLVPPTLPAARWRDWLKELFNRYRDAVARHPNIAPLLGSQIISNASMNPAMVEAVLQTLLSAGFRPEDLIHVYNTVITAMVGFVTLEFASHGADERDAWEGRLRTRFEELDPSAFPVLTSNVKRLSNHAFIVRWKGGTNSSLKQSHERYIDVVLDGLQRQLPGPGGS</sequence>
<feature type="region of interest" description="Disordered" evidence="5">
    <location>
        <begin position="40"/>
        <end position="59"/>
    </location>
</feature>
<evidence type="ECO:0000256" key="4">
    <source>
        <dbReference type="PROSITE-ProRule" id="PRU00335"/>
    </source>
</evidence>
<evidence type="ECO:0000256" key="5">
    <source>
        <dbReference type="SAM" id="MobiDB-lite"/>
    </source>
</evidence>
<organism evidence="7 8">
    <name type="scientific">Paraburkholderia bengalensis</name>
    <dbReference type="NCBI Taxonomy" id="2747562"/>
    <lineage>
        <taxon>Bacteria</taxon>
        <taxon>Pseudomonadati</taxon>
        <taxon>Pseudomonadota</taxon>
        <taxon>Betaproteobacteria</taxon>
        <taxon>Burkholderiales</taxon>
        <taxon>Burkholderiaceae</taxon>
        <taxon>Paraburkholderia</taxon>
    </lineage>
</organism>
<name>A0ABU8INA4_9BURK</name>
<keyword evidence="8" id="KW-1185">Reference proteome</keyword>
<dbReference type="PANTHER" id="PTHR30055:SF234">
    <property type="entry name" value="HTH-TYPE TRANSCRIPTIONAL REGULATOR BETI"/>
    <property type="match status" value="1"/>
</dbReference>
<reference evidence="7 8" key="1">
    <citation type="journal article" date="2022" name="Arch. Microbiol.">
        <title>Paraburkholderia bengalensis sp. nov. isolated from roots of Oryza sativa, IR64.</title>
        <authorList>
            <person name="Nag P."/>
            <person name="Mondal N."/>
            <person name="Sarkar J."/>
            <person name="Das S."/>
        </authorList>
    </citation>
    <scope>NUCLEOTIDE SEQUENCE [LARGE SCALE GENOMIC DNA]</scope>
    <source>
        <strain evidence="7 8">IR64_4_BI</strain>
    </source>
</reference>
<evidence type="ECO:0000313" key="8">
    <source>
        <dbReference type="Proteomes" id="UP001386437"/>
    </source>
</evidence>
<gene>
    <name evidence="7" type="ORF">H3V53_07635</name>
</gene>
<proteinExistence type="predicted"/>
<evidence type="ECO:0000313" key="7">
    <source>
        <dbReference type="EMBL" id="MEI5997078.1"/>
    </source>
</evidence>
<dbReference type="PROSITE" id="PS50977">
    <property type="entry name" value="HTH_TETR_2"/>
    <property type="match status" value="1"/>
</dbReference>
<feature type="domain" description="HTH tetR-type" evidence="6">
    <location>
        <begin position="60"/>
        <end position="120"/>
    </location>
</feature>
<dbReference type="InterPro" id="IPR036271">
    <property type="entry name" value="Tet_transcr_reg_TetR-rel_C_sf"/>
</dbReference>
<dbReference type="InterPro" id="IPR050109">
    <property type="entry name" value="HTH-type_TetR-like_transc_reg"/>
</dbReference>